<keyword evidence="3" id="KW-0731">Sigma factor</keyword>
<dbReference type="GO" id="GO:0016987">
    <property type="term" value="F:sigma factor activity"/>
    <property type="evidence" value="ECO:0007669"/>
    <property type="project" value="UniProtKB-KW"/>
</dbReference>
<evidence type="ECO:0000256" key="4">
    <source>
        <dbReference type="ARBA" id="ARBA00023163"/>
    </source>
</evidence>
<dbReference type="Pfam" id="PF08281">
    <property type="entry name" value="Sigma70_r4_2"/>
    <property type="match status" value="1"/>
</dbReference>
<dbReference type="Pfam" id="PF04542">
    <property type="entry name" value="Sigma70_r2"/>
    <property type="match status" value="1"/>
</dbReference>
<dbReference type="PANTHER" id="PTHR43133">
    <property type="entry name" value="RNA POLYMERASE ECF-TYPE SIGMA FACTO"/>
    <property type="match status" value="1"/>
</dbReference>
<dbReference type="Gene3D" id="1.10.1740.10">
    <property type="match status" value="1"/>
</dbReference>
<dbReference type="InterPro" id="IPR013325">
    <property type="entry name" value="RNA_pol_sigma_r2"/>
</dbReference>
<dbReference type="NCBIfam" id="TIGR02937">
    <property type="entry name" value="sigma70-ECF"/>
    <property type="match status" value="1"/>
</dbReference>
<proteinExistence type="inferred from homology"/>
<dbReference type="GO" id="GO:0006352">
    <property type="term" value="P:DNA-templated transcription initiation"/>
    <property type="evidence" value="ECO:0007669"/>
    <property type="project" value="InterPro"/>
</dbReference>
<dbReference type="PANTHER" id="PTHR43133:SF46">
    <property type="entry name" value="RNA POLYMERASE SIGMA-70 FACTOR ECF SUBFAMILY"/>
    <property type="match status" value="1"/>
</dbReference>
<keyword evidence="2" id="KW-0805">Transcription regulation</keyword>
<protein>
    <submittedName>
        <fullName evidence="7">RNA polymerase sigma-70 factor</fullName>
    </submittedName>
</protein>
<comment type="caution">
    <text evidence="7">The sequence shown here is derived from an EMBL/GenBank/DDBJ whole genome shotgun (WGS) entry which is preliminary data.</text>
</comment>
<feature type="domain" description="RNA polymerase sigma-70 region 2" evidence="5">
    <location>
        <begin position="22"/>
        <end position="89"/>
    </location>
</feature>
<dbReference type="InterPro" id="IPR039425">
    <property type="entry name" value="RNA_pol_sigma-70-like"/>
</dbReference>
<accession>A0A3N4MA94</accession>
<comment type="similarity">
    <text evidence="1">Belongs to the sigma-70 factor family. ECF subfamily.</text>
</comment>
<dbReference type="InterPro" id="IPR007627">
    <property type="entry name" value="RNA_pol_sigma70_r2"/>
</dbReference>
<keyword evidence="4" id="KW-0804">Transcription</keyword>
<dbReference type="InterPro" id="IPR013249">
    <property type="entry name" value="RNA_pol_sigma70_r4_t2"/>
</dbReference>
<dbReference type="InterPro" id="IPR036388">
    <property type="entry name" value="WH-like_DNA-bd_sf"/>
</dbReference>
<dbReference type="InterPro" id="IPR014327">
    <property type="entry name" value="RNA_pol_sigma70_bacteroid"/>
</dbReference>
<name>A0A3N4MA94_9BACT</name>
<dbReference type="Proteomes" id="UP000279089">
    <property type="component" value="Unassembled WGS sequence"/>
</dbReference>
<gene>
    <name evidence="7" type="ORF">EG028_23100</name>
</gene>
<dbReference type="OrthoDB" id="799938at2"/>
<dbReference type="SUPFAM" id="SSF88946">
    <property type="entry name" value="Sigma2 domain of RNA polymerase sigma factors"/>
    <property type="match status" value="1"/>
</dbReference>
<dbReference type="InterPro" id="IPR013324">
    <property type="entry name" value="RNA_pol_sigma_r3/r4-like"/>
</dbReference>
<dbReference type="RefSeq" id="WP_120518845.1">
    <property type="nucleotide sequence ID" value="NZ_QXZY01000014.1"/>
</dbReference>
<dbReference type="InterPro" id="IPR014284">
    <property type="entry name" value="RNA_pol_sigma-70_dom"/>
</dbReference>
<dbReference type="AlphaFoldDB" id="A0A3N4MA94"/>
<evidence type="ECO:0000256" key="2">
    <source>
        <dbReference type="ARBA" id="ARBA00023015"/>
    </source>
</evidence>
<evidence type="ECO:0000313" key="8">
    <source>
        <dbReference type="Proteomes" id="UP000279089"/>
    </source>
</evidence>
<dbReference type="GO" id="GO:0003677">
    <property type="term" value="F:DNA binding"/>
    <property type="evidence" value="ECO:0007669"/>
    <property type="project" value="InterPro"/>
</dbReference>
<evidence type="ECO:0000259" key="6">
    <source>
        <dbReference type="Pfam" id="PF08281"/>
    </source>
</evidence>
<dbReference type="CDD" id="cd06171">
    <property type="entry name" value="Sigma70_r4"/>
    <property type="match status" value="1"/>
</dbReference>
<dbReference type="SUPFAM" id="SSF88659">
    <property type="entry name" value="Sigma3 and sigma4 domains of RNA polymerase sigma factors"/>
    <property type="match status" value="1"/>
</dbReference>
<feature type="domain" description="RNA polymerase sigma factor 70 region 4 type 2" evidence="6">
    <location>
        <begin position="120"/>
        <end position="172"/>
    </location>
</feature>
<dbReference type="Gene3D" id="1.10.10.10">
    <property type="entry name" value="Winged helix-like DNA-binding domain superfamily/Winged helix DNA-binding domain"/>
    <property type="match status" value="1"/>
</dbReference>
<dbReference type="NCBIfam" id="TIGR02985">
    <property type="entry name" value="Sig70_bacteroi1"/>
    <property type="match status" value="1"/>
</dbReference>
<dbReference type="EMBL" id="RMBX01000014">
    <property type="protein sequence ID" value="RPD38606.1"/>
    <property type="molecule type" value="Genomic_DNA"/>
</dbReference>
<organism evidence="7 8">
    <name type="scientific">Chitinophaga barathri</name>
    <dbReference type="NCBI Taxonomy" id="1647451"/>
    <lineage>
        <taxon>Bacteria</taxon>
        <taxon>Pseudomonadati</taxon>
        <taxon>Bacteroidota</taxon>
        <taxon>Chitinophagia</taxon>
        <taxon>Chitinophagales</taxon>
        <taxon>Chitinophagaceae</taxon>
        <taxon>Chitinophaga</taxon>
    </lineage>
</organism>
<keyword evidence="8" id="KW-1185">Reference proteome</keyword>
<sequence length="198" mass="22897">MQSEKELLQLAAGGNELAFTRLFHGYKYKLYGFVFRLTGSHSSAEDVVQDIFEKLWKDREVLLQIESFQSYVFRMAQNYAINGFKRMAREVVILKQLADAPVTSSTITPQGSLALKETQERLHNAIQQLPPQQKIVFLLSREEGIKHEEIARRLQITTGTVKNHMIQALRTLRKHMQQYPNSLDTIYLLMLLVPLFCL</sequence>
<evidence type="ECO:0000256" key="1">
    <source>
        <dbReference type="ARBA" id="ARBA00010641"/>
    </source>
</evidence>
<reference evidence="8" key="1">
    <citation type="submission" date="2018-11" db="EMBL/GenBank/DDBJ databases">
        <title>Chitinophaga lutea sp.nov., isolate from arsenic contaminated soil.</title>
        <authorList>
            <person name="Zong Y."/>
        </authorList>
    </citation>
    <scope>NUCLEOTIDE SEQUENCE [LARGE SCALE GENOMIC DNA]</scope>
    <source>
        <strain evidence="8">YLT18</strain>
    </source>
</reference>
<evidence type="ECO:0000313" key="7">
    <source>
        <dbReference type="EMBL" id="RPD38606.1"/>
    </source>
</evidence>
<evidence type="ECO:0000259" key="5">
    <source>
        <dbReference type="Pfam" id="PF04542"/>
    </source>
</evidence>
<evidence type="ECO:0000256" key="3">
    <source>
        <dbReference type="ARBA" id="ARBA00023082"/>
    </source>
</evidence>